<protein>
    <submittedName>
        <fullName evidence="1">Uncharacterized protein</fullName>
    </submittedName>
</protein>
<evidence type="ECO:0000313" key="2">
    <source>
        <dbReference type="Proteomes" id="UP000256297"/>
    </source>
</evidence>
<name>A0A375CR04_9BURK</name>
<sequence>MLTSIEATRGLVSVSLLDAVGRFVASREEKDLTLAGHSNPIMKMQLIARKVPTTSNVSFQDGGDPAAGCSYFEAWSAMV</sequence>
<reference evidence="2" key="1">
    <citation type="submission" date="2018-01" db="EMBL/GenBank/DDBJ databases">
        <authorList>
            <person name="Gaut B.S."/>
            <person name="Morton B.R."/>
            <person name="Clegg M.T."/>
            <person name="Duvall M.R."/>
        </authorList>
    </citation>
    <scope>NUCLEOTIDE SEQUENCE [LARGE SCALE GENOMIC DNA]</scope>
</reference>
<gene>
    <name evidence="1" type="ORF">CBM2589_U10189</name>
</gene>
<comment type="caution">
    <text evidence="1">The sequence shown here is derived from an EMBL/GenBank/DDBJ whole genome shotgun (WGS) entry which is preliminary data.</text>
</comment>
<dbReference type="AlphaFoldDB" id="A0A375CR04"/>
<accession>A0A375CR04</accession>
<proteinExistence type="predicted"/>
<organism evidence="1 2">
    <name type="scientific">Cupriavidus taiwanensis</name>
    <dbReference type="NCBI Taxonomy" id="164546"/>
    <lineage>
        <taxon>Bacteria</taxon>
        <taxon>Pseudomonadati</taxon>
        <taxon>Pseudomonadota</taxon>
        <taxon>Betaproteobacteria</taxon>
        <taxon>Burkholderiales</taxon>
        <taxon>Burkholderiaceae</taxon>
        <taxon>Cupriavidus</taxon>
    </lineage>
</organism>
<dbReference type="EMBL" id="OFSP01000078">
    <property type="protein sequence ID" value="SOY77687.1"/>
    <property type="molecule type" value="Genomic_DNA"/>
</dbReference>
<dbReference type="Proteomes" id="UP000256297">
    <property type="component" value="Unassembled WGS sequence"/>
</dbReference>
<evidence type="ECO:0000313" key="1">
    <source>
        <dbReference type="EMBL" id="SOY77687.1"/>
    </source>
</evidence>